<feature type="binding site" evidence="9">
    <location>
        <position position="98"/>
    </location>
    <ligand>
        <name>Mg(2+)</name>
        <dbReference type="ChEBI" id="CHEBI:18420"/>
        <label>1</label>
    </ligand>
</feature>
<feature type="binding site" evidence="9">
    <location>
        <position position="79"/>
    </location>
    <ligand>
        <name>Mg(2+)</name>
        <dbReference type="ChEBI" id="CHEBI:18420"/>
        <label>1</label>
    </ligand>
</feature>
<evidence type="ECO:0000259" key="11">
    <source>
        <dbReference type="Pfam" id="PF00316"/>
    </source>
</evidence>
<feature type="binding site" evidence="9">
    <location>
        <position position="237"/>
    </location>
    <ligand>
        <name>substrate</name>
    </ligand>
</feature>
<dbReference type="SUPFAM" id="SSF56655">
    <property type="entry name" value="Carbohydrate phosphatase"/>
    <property type="match status" value="1"/>
</dbReference>
<sequence length="296" mass="31644">MTTLQEYLKNSGVYEDLSKIIALIADQAEPIRAAFISNQSYADSTNASGEQQAAMDTWADTHITRVLAKSGLVRAVASEEQDDITTFSSSSKYSVVMDPLDGSSLISVNLCVGTIVGIYDGDVLQPGKNLKAAFYMLYGPMTTLTLSVGHGVAIFALNSDGVYQMLADKVMIPEGNLYGSGGLRTEWLPEHAKFIADIEAAGGKNRYSGSFVADFHQVLKYGGVYAYPPTMKSLDGKLRLVFEVNPIGFLAAQAGGAVSNGVSSTLTVVPAKVHQRTPIYVGSRGMIEAIEKIHNA</sequence>
<evidence type="ECO:0000256" key="2">
    <source>
        <dbReference type="ARBA" id="ARBA00005215"/>
    </source>
</evidence>
<evidence type="ECO:0000256" key="1">
    <source>
        <dbReference type="ARBA" id="ARBA00001273"/>
    </source>
</evidence>
<dbReference type="InterPro" id="IPR028343">
    <property type="entry name" value="FBPtase"/>
</dbReference>
<dbReference type="InterPro" id="IPR044015">
    <property type="entry name" value="FBPase_C_dom"/>
</dbReference>
<evidence type="ECO:0000256" key="8">
    <source>
        <dbReference type="ARBA" id="ARBA00023277"/>
    </source>
</evidence>
<comment type="pathway">
    <text evidence="2">Carbohydrate biosynthesis; Calvin cycle.</text>
</comment>
<dbReference type="Proteomes" id="UP001141422">
    <property type="component" value="Unassembled WGS sequence"/>
</dbReference>
<keyword evidence="7 9" id="KW-0460">Magnesium</keyword>
<protein>
    <recommendedName>
        <fullName evidence="9">Fructose-1,6-bisphosphatase class 1</fullName>
        <shortName evidence="9">FBPase class 1</shortName>
        <ecNumber evidence="9">3.1.3.11</ecNumber>
    </recommendedName>
    <alternativeName>
        <fullName evidence="9">D-fructose-1,6-bisphosphate 1-phosphohydrolase class 1</fullName>
    </alternativeName>
</protein>
<evidence type="ECO:0000313" key="13">
    <source>
        <dbReference type="EMBL" id="MCZ0861314.1"/>
    </source>
</evidence>
<dbReference type="PIRSF" id="PIRSF500210">
    <property type="entry name" value="FBPtase"/>
    <property type="match status" value="1"/>
</dbReference>
<keyword evidence="14" id="KW-1185">Reference proteome</keyword>
<feature type="domain" description="Fructose-1-6-bisphosphatase class 1 C-terminal" evidence="12">
    <location>
        <begin position="173"/>
        <end position="294"/>
    </location>
</feature>
<dbReference type="Pfam" id="PF00316">
    <property type="entry name" value="FBPase"/>
    <property type="match status" value="1"/>
</dbReference>
<comment type="cofactor">
    <cofactor evidence="9">
        <name>Mg(2+)</name>
        <dbReference type="ChEBI" id="CHEBI:18420"/>
    </cofactor>
    <text evidence="9">Binds 2 magnesium ions per subunit.</text>
</comment>
<feature type="binding site" evidence="9">
    <location>
        <position position="207"/>
    </location>
    <ligand>
        <name>substrate</name>
    </ligand>
</feature>
<feature type="binding site" evidence="9">
    <location>
        <begin position="101"/>
        <end position="104"/>
    </location>
    <ligand>
        <name>substrate</name>
    </ligand>
</feature>
<keyword evidence="8 9" id="KW-0119">Carbohydrate metabolism</keyword>
<dbReference type="Gene3D" id="3.40.190.80">
    <property type="match status" value="1"/>
</dbReference>
<comment type="similarity">
    <text evidence="3 9 10">Belongs to the FBPase class 1 family.</text>
</comment>
<keyword evidence="6 9" id="KW-0378">Hydrolase</keyword>
<evidence type="ECO:0000313" key="14">
    <source>
        <dbReference type="Proteomes" id="UP001141422"/>
    </source>
</evidence>
<dbReference type="PANTHER" id="PTHR11556:SF35">
    <property type="entry name" value="SEDOHEPTULOSE-1,7-BISPHOSPHATASE, CHLOROPLASTIC"/>
    <property type="match status" value="1"/>
</dbReference>
<evidence type="ECO:0000256" key="6">
    <source>
        <dbReference type="ARBA" id="ARBA00022801"/>
    </source>
</evidence>
<comment type="subcellular location">
    <subcellularLocation>
        <location evidence="9">Cytoplasm</location>
    </subcellularLocation>
</comment>
<feature type="binding site" evidence="9">
    <location>
        <position position="100"/>
    </location>
    <ligand>
        <name>Mg(2+)</name>
        <dbReference type="ChEBI" id="CHEBI:18420"/>
        <label>1</label>
    </ligand>
</feature>
<evidence type="ECO:0000256" key="7">
    <source>
        <dbReference type="ARBA" id="ARBA00022842"/>
    </source>
</evidence>
<proteinExistence type="inferred from homology"/>
<organism evidence="13 14">
    <name type="scientific">Methanocorpusculum petauri</name>
    <dbReference type="NCBI Taxonomy" id="3002863"/>
    <lineage>
        <taxon>Archaea</taxon>
        <taxon>Methanobacteriati</taxon>
        <taxon>Methanobacteriota</taxon>
        <taxon>Stenosarchaea group</taxon>
        <taxon>Methanomicrobia</taxon>
        <taxon>Methanomicrobiales</taxon>
        <taxon>Methanocorpusculaceae</taxon>
        <taxon>Methanocorpusculum</taxon>
    </lineage>
</organism>
<feature type="binding site" evidence="9">
    <location>
        <position position="101"/>
    </location>
    <ligand>
        <name>Mg(2+)</name>
        <dbReference type="ChEBI" id="CHEBI:18420"/>
        <label>2</label>
    </ligand>
</feature>
<dbReference type="InterPro" id="IPR020548">
    <property type="entry name" value="Fructose_bisphosphatase_AS"/>
</dbReference>
<evidence type="ECO:0000256" key="10">
    <source>
        <dbReference type="RuleBase" id="RU000508"/>
    </source>
</evidence>
<dbReference type="EMBL" id="JAPTGB010000020">
    <property type="protein sequence ID" value="MCZ0861314.1"/>
    <property type="molecule type" value="Genomic_DNA"/>
</dbReference>
<evidence type="ECO:0000256" key="9">
    <source>
        <dbReference type="HAMAP-Rule" id="MF_01855"/>
    </source>
</evidence>
<reference evidence="13" key="1">
    <citation type="submission" date="2022-12" db="EMBL/GenBank/DDBJ databases">
        <title>Isolation and characterisation of novel Methanocorpusculum spp. from native Australian herbivores indicates the genus is ancestrally host-associated.</title>
        <authorList>
            <person name="Volmer J.G."/>
            <person name="Soo R.M."/>
            <person name="Evans P.N."/>
            <person name="Hoedt E.C."/>
            <person name="Astorga Alsina A.L."/>
            <person name="Woodcroft B.J."/>
            <person name="Tyson G.W."/>
            <person name="Hugenholtz P."/>
            <person name="Morrison M."/>
        </authorList>
    </citation>
    <scope>NUCLEOTIDE SEQUENCE</scope>
    <source>
        <strain evidence="13">MG</strain>
    </source>
</reference>
<accession>A0ABT4IHU2</accession>
<feature type="binding site" evidence="9">
    <location>
        <position position="98"/>
    </location>
    <ligand>
        <name>Mg(2+)</name>
        <dbReference type="ChEBI" id="CHEBI:18420"/>
        <label>2</label>
    </ligand>
</feature>
<name>A0ABT4IHU2_9EURY</name>
<evidence type="ECO:0000256" key="4">
    <source>
        <dbReference type="ARBA" id="ARBA00022490"/>
    </source>
</evidence>
<dbReference type="InterPro" id="IPR033391">
    <property type="entry name" value="FBPase_N"/>
</dbReference>
<feature type="binding site" evidence="9">
    <location>
        <position position="243"/>
    </location>
    <ligand>
        <name>Mg(2+)</name>
        <dbReference type="ChEBI" id="CHEBI:18420"/>
        <label>2</label>
    </ligand>
</feature>
<comment type="catalytic activity">
    <reaction evidence="1 9">
        <text>beta-D-fructose 1,6-bisphosphate + H2O = beta-D-fructose 6-phosphate + phosphate</text>
        <dbReference type="Rhea" id="RHEA:11064"/>
        <dbReference type="ChEBI" id="CHEBI:15377"/>
        <dbReference type="ChEBI" id="CHEBI:32966"/>
        <dbReference type="ChEBI" id="CHEBI:43474"/>
        <dbReference type="ChEBI" id="CHEBI:57634"/>
        <dbReference type="EC" id="3.1.3.11"/>
    </reaction>
</comment>
<dbReference type="RefSeq" id="WP_268925504.1">
    <property type="nucleotide sequence ID" value="NZ_JAPTGB010000020.1"/>
</dbReference>
<comment type="caution">
    <text evidence="13">The sequence shown here is derived from an EMBL/GenBank/DDBJ whole genome shotgun (WGS) entry which is preliminary data.</text>
</comment>
<feature type="domain" description="Fructose-1-6-bisphosphatase class I N-terminal" evidence="11">
    <location>
        <begin position="31"/>
        <end position="165"/>
    </location>
</feature>
<evidence type="ECO:0000256" key="5">
    <source>
        <dbReference type="ARBA" id="ARBA00022723"/>
    </source>
</evidence>
<dbReference type="PIRSF" id="PIRSF000904">
    <property type="entry name" value="FBPtase_SBPase"/>
    <property type="match status" value="1"/>
</dbReference>
<dbReference type="PANTHER" id="PTHR11556">
    <property type="entry name" value="FRUCTOSE-1,6-BISPHOSPHATASE-RELATED"/>
    <property type="match status" value="1"/>
</dbReference>
<dbReference type="InterPro" id="IPR000146">
    <property type="entry name" value="FBPase_class-1"/>
</dbReference>
<dbReference type="HAMAP" id="MF_01855">
    <property type="entry name" value="FBPase_class1"/>
    <property type="match status" value="1"/>
</dbReference>
<dbReference type="Gene3D" id="3.30.540.10">
    <property type="entry name" value="Fructose-1,6-Bisphosphatase, subunit A, domain 1"/>
    <property type="match status" value="1"/>
</dbReference>
<comment type="subunit">
    <text evidence="9">Homotetramer.</text>
</comment>
<dbReference type="PRINTS" id="PR00115">
    <property type="entry name" value="F16BPHPHTASE"/>
</dbReference>
<gene>
    <name evidence="9" type="primary">fbp</name>
    <name evidence="13" type="ORF">O0S10_08795</name>
</gene>
<evidence type="ECO:0000256" key="3">
    <source>
        <dbReference type="ARBA" id="ARBA00010941"/>
    </source>
</evidence>
<comment type="caution">
    <text evidence="9">Lacks conserved residue(s) required for the propagation of feature annotation.</text>
</comment>
<evidence type="ECO:0000259" key="12">
    <source>
        <dbReference type="Pfam" id="PF18913"/>
    </source>
</evidence>
<dbReference type="PROSITE" id="PS00124">
    <property type="entry name" value="FBPASE"/>
    <property type="match status" value="1"/>
</dbReference>
<dbReference type="Pfam" id="PF18913">
    <property type="entry name" value="FBPase_C"/>
    <property type="match status" value="1"/>
</dbReference>
<keyword evidence="5 9" id="KW-0479">Metal-binding</keyword>
<keyword evidence="4 9" id="KW-0963">Cytoplasm</keyword>
<dbReference type="EC" id="3.1.3.11" evidence="9"/>